<evidence type="ECO:0000313" key="1">
    <source>
        <dbReference type="EMBL" id="CUF32654.1"/>
    </source>
</evidence>
<gene>
    <name evidence="1" type="ORF">BSAL_61405</name>
</gene>
<reference evidence="2" key="1">
    <citation type="submission" date="2015-09" db="EMBL/GenBank/DDBJ databases">
        <authorList>
            <consortium name="Pathogen Informatics"/>
        </authorList>
    </citation>
    <scope>NUCLEOTIDE SEQUENCE [LARGE SCALE GENOMIC DNA]</scope>
    <source>
        <strain evidence="2">Lake Konstanz</strain>
    </source>
</reference>
<name>A0A0S4ILV4_BODSA</name>
<organism evidence="1 2">
    <name type="scientific">Bodo saltans</name>
    <name type="common">Flagellated protozoan</name>
    <dbReference type="NCBI Taxonomy" id="75058"/>
    <lineage>
        <taxon>Eukaryota</taxon>
        <taxon>Discoba</taxon>
        <taxon>Euglenozoa</taxon>
        <taxon>Kinetoplastea</taxon>
        <taxon>Metakinetoplastina</taxon>
        <taxon>Eubodonida</taxon>
        <taxon>Bodonidae</taxon>
        <taxon>Bodo</taxon>
    </lineage>
</organism>
<sequence>GHRVVAMYNLLQSEPVLQSIVGRVVDEAEVAVLVEHLKRNAATYVSRFSKEEIANADDLFATYCKESSQRRDPVEMPAPHQPWSARRNQSWNCYKDHREFVGFWLMRQYVSDAGVVRSANLNGADADLLAAVAQEFGVPLAHIECRVVCHYEDGEYRGDDGEEWSNDVIEKSAAGAVSDVDDGIYADYECPEESVYVGRGRTSKYHDHEDNEDMYGDKFRSVVVVGGNRMAAKEGDGLSIGNDAGDPIFRY</sequence>
<evidence type="ECO:0000313" key="2">
    <source>
        <dbReference type="Proteomes" id="UP000051952"/>
    </source>
</evidence>
<dbReference type="EMBL" id="CYKH01000300">
    <property type="protein sequence ID" value="CUF32654.1"/>
    <property type="molecule type" value="Genomic_DNA"/>
</dbReference>
<dbReference type="AlphaFoldDB" id="A0A0S4ILV4"/>
<dbReference type="Proteomes" id="UP000051952">
    <property type="component" value="Unassembled WGS sequence"/>
</dbReference>
<accession>A0A0S4ILV4</accession>
<protein>
    <submittedName>
        <fullName evidence="1">Uncharacterized protein</fullName>
    </submittedName>
</protein>
<dbReference type="VEuPathDB" id="TriTrypDB:BSAL_61405"/>
<feature type="non-terminal residue" evidence="1">
    <location>
        <position position="1"/>
    </location>
</feature>
<keyword evidence="2" id="KW-1185">Reference proteome</keyword>
<proteinExistence type="predicted"/>